<evidence type="ECO:0000256" key="4">
    <source>
        <dbReference type="ARBA" id="ARBA00022692"/>
    </source>
</evidence>
<sequence length="465" mass="51891">MEPKLSFAESRCDLLLMTPMLEVVLNCYYCRPCKSECKATSSFLSFTYGIRNLVHQPQEFLKFGLGALTIDTSVGLRRQYEVLEGDVRTAGLEVINLAWRSLRRGAGIAGGRHLPTILGLLYRPRFAMAWNVFKFCTGLRVVGSVMILVVLAVVAVSYYAVVISNYGLEVLKGGSQTAIALVVLLLFHGLLVMLLWCYFTVVLTDPGGVPSNWRPITDEEDIEAQSMPLAAGNPAAGSNLQPSGPGGAQKVRFCRKCSQFKPPRCHHCSVCGRCILKMDHHCVWVVNCVGARNYKFFLLFLLYTFLETTLVTASLLPHFIAFFSDVDDESSLPGNLATTFLGFVLNLAFALSVLGFLIMHVSLVSGNTTTIEAYEKKASTRWRFDLGRRRNFEQVFGSRKLYWILPLYAEEDLRKMQVLHGLDYPTRKDVHFFVSLILPKAAAWVPVEMLSQAIILLMSILDGCL</sequence>
<evidence type="ECO:0000256" key="2">
    <source>
        <dbReference type="ARBA" id="ARBA00008574"/>
    </source>
</evidence>
<proteinExistence type="inferred from homology"/>
<organism evidence="10 11">
    <name type="scientific">Marchantia polymorpha subsp. ruderalis</name>
    <dbReference type="NCBI Taxonomy" id="1480154"/>
    <lineage>
        <taxon>Eukaryota</taxon>
        <taxon>Viridiplantae</taxon>
        <taxon>Streptophyta</taxon>
        <taxon>Embryophyta</taxon>
        <taxon>Marchantiophyta</taxon>
        <taxon>Marchantiopsida</taxon>
        <taxon>Marchantiidae</taxon>
        <taxon>Marchantiales</taxon>
        <taxon>Marchantiaceae</taxon>
        <taxon>Marchantia</taxon>
    </lineage>
</organism>
<dbReference type="EC" id="2.3.1.225" evidence="8"/>
<keyword evidence="3 8" id="KW-0808">Transferase</keyword>
<evidence type="ECO:0000313" key="10">
    <source>
        <dbReference type="EMBL" id="OAE21598.1"/>
    </source>
</evidence>
<comment type="domain">
    <text evidence="8">The DHHC domain is required for palmitoyltransferase activity.</text>
</comment>
<feature type="transmembrane region" description="Helical" evidence="8">
    <location>
        <begin position="132"/>
        <end position="159"/>
    </location>
</feature>
<feature type="transmembrane region" description="Helical" evidence="8">
    <location>
        <begin position="296"/>
        <end position="320"/>
    </location>
</feature>
<feature type="transmembrane region" description="Helical" evidence="8">
    <location>
        <begin position="340"/>
        <end position="359"/>
    </location>
</feature>
<dbReference type="GO" id="GO:0016020">
    <property type="term" value="C:membrane"/>
    <property type="evidence" value="ECO:0007669"/>
    <property type="project" value="UniProtKB-SubCell"/>
</dbReference>
<keyword evidence="5 8" id="KW-1133">Transmembrane helix</keyword>
<comment type="catalytic activity">
    <reaction evidence="8">
        <text>L-cysteinyl-[protein] + hexadecanoyl-CoA = S-hexadecanoyl-L-cysteinyl-[protein] + CoA</text>
        <dbReference type="Rhea" id="RHEA:36683"/>
        <dbReference type="Rhea" id="RHEA-COMP:10131"/>
        <dbReference type="Rhea" id="RHEA-COMP:11032"/>
        <dbReference type="ChEBI" id="CHEBI:29950"/>
        <dbReference type="ChEBI" id="CHEBI:57287"/>
        <dbReference type="ChEBI" id="CHEBI:57379"/>
        <dbReference type="ChEBI" id="CHEBI:74151"/>
        <dbReference type="EC" id="2.3.1.225"/>
    </reaction>
</comment>
<keyword evidence="6 8" id="KW-0472">Membrane</keyword>
<evidence type="ECO:0000313" key="11">
    <source>
        <dbReference type="Proteomes" id="UP000077202"/>
    </source>
</evidence>
<dbReference type="EMBL" id="LVLJ01003379">
    <property type="protein sequence ID" value="OAE21598.1"/>
    <property type="molecule type" value="Genomic_DNA"/>
</dbReference>
<evidence type="ECO:0000256" key="6">
    <source>
        <dbReference type="ARBA" id="ARBA00023136"/>
    </source>
</evidence>
<keyword evidence="7 8" id="KW-0012">Acyltransferase</keyword>
<evidence type="ECO:0000256" key="7">
    <source>
        <dbReference type="ARBA" id="ARBA00023315"/>
    </source>
</evidence>
<comment type="caution">
    <text evidence="10">The sequence shown here is derived from an EMBL/GenBank/DDBJ whole genome shotgun (WGS) entry which is preliminary data.</text>
</comment>
<protein>
    <recommendedName>
        <fullName evidence="8">S-acyltransferase</fullName>
        <ecNumber evidence="8">2.3.1.225</ecNumber>
    </recommendedName>
    <alternativeName>
        <fullName evidence="8">Palmitoyltransferase</fullName>
    </alternativeName>
</protein>
<dbReference type="GO" id="GO:0019706">
    <property type="term" value="F:protein-cysteine S-palmitoyltransferase activity"/>
    <property type="evidence" value="ECO:0007669"/>
    <property type="project" value="UniProtKB-EC"/>
</dbReference>
<evidence type="ECO:0000256" key="3">
    <source>
        <dbReference type="ARBA" id="ARBA00022679"/>
    </source>
</evidence>
<evidence type="ECO:0000256" key="1">
    <source>
        <dbReference type="ARBA" id="ARBA00004141"/>
    </source>
</evidence>
<dbReference type="PROSITE" id="PS50216">
    <property type="entry name" value="DHHC"/>
    <property type="match status" value="1"/>
</dbReference>
<keyword evidence="11" id="KW-1185">Reference proteome</keyword>
<feature type="domain" description="Palmitoyltransferase DHHC" evidence="9">
    <location>
        <begin position="252"/>
        <end position="376"/>
    </location>
</feature>
<evidence type="ECO:0000256" key="5">
    <source>
        <dbReference type="ARBA" id="ARBA00022989"/>
    </source>
</evidence>
<evidence type="ECO:0000256" key="8">
    <source>
        <dbReference type="RuleBase" id="RU079119"/>
    </source>
</evidence>
<dbReference type="AlphaFoldDB" id="A0A176VKV9"/>
<dbReference type="PANTHER" id="PTHR12246">
    <property type="entry name" value="PALMITOYLTRANSFERASE ZDHHC16"/>
    <property type="match status" value="1"/>
</dbReference>
<name>A0A176VKV9_MARPO</name>
<evidence type="ECO:0000259" key="9">
    <source>
        <dbReference type="Pfam" id="PF01529"/>
    </source>
</evidence>
<reference evidence="10" key="1">
    <citation type="submission" date="2016-03" db="EMBL/GenBank/DDBJ databases">
        <title>Mechanisms controlling the formation of the plant cell surface in tip-growing cells are functionally conserved among land plants.</title>
        <authorList>
            <person name="Honkanen S."/>
            <person name="Jones V.A."/>
            <person name="Morieri G."/>
            <person name="Champion C."/>
            <person name="Hetherington A.J."/>
            <person name="Kelly S."/>
            <person name="Saint-Marcoux D."/>
            <person name="Proust H."/>
            <person name="Prescott H."/>
            <person name="Dolan L."/>
        </authorList>
    </citation>
    <scope>NUCLEOTIDE SEQUENCE [LARGE SCALE GENOMIC DNA]</scope>
    <source>
        <tissue evidence="10">Whole gametophyte</tissue>
    </source>
</reference>
<dbReference type="Proteomes" id="UP000077202">
    <property type="component" value="Unassembled WGS sequence"/>
</dbReference>
<feature type="transmembrane region" description="Helical" evidence="8">
    <location>
        <begin position="179"/>
        <end position="204"/>
    </location>
</feature>
<dbReference type="Pfam" id="PF01529">
    <property type="entry name" value="DHHC"/>
    <property type="match status" value="1"/>
</dbReference>
<comment type="subcellular location">
    <subcellularLocation>
        <location evidence="1">Membrane</location>
        <topology evidence="1">Multi-pass membrane protein</topology>
    </subcellularLocation>
</comment>
<gene>
    <name evidence="10" type="ORF">AXG93_939s1040</name>
</gene>
<dbReference type="InterPro" id="IPR039859">
    <property type="entry name" value="PFA4/ZDH16/20/ERF2-like"/>
</dbReference>
<comment type="similarity">
    <text evidence="2 8">Belongs to the DHHC palmitoyltransferase family.</text>
</comment>
<accession>A0A176VKV9</accession>
<dbReference type="InterPro" id="IPR001594">
    <property type="entry name" value="Palmitoyltrfase_DHHC"/>
</dbReference>
<keyword evidence="4 8" id="KW-0812">Transmembrane</keyword>